<feature type="non-terminal residue" evidence="2">
    <location>
        <position position="1"/>
    </location>
</feature>
<gene>
    <name evidence="2" type="ORF">BOTBODRAFT_115979</name>
</gene>
<evidence type="ECO:0000313" key="3">
    <source>
        <dbReference type="Proteomes" id="UP000027195"/>
    </source>
</evidence>
<evidence type="ECO:0000313" key="2">
    <source>
        <dbReference type="EMBL" id="KDQ10303.1"/>
    </source>
</evidence>
<evidence type="ECO:0008006" key="4">
    <source>
        <dbReference type="Google" id="ProtNLM"/>
    </source>
</evidence>
<evidence type="ECO:0000256" key="1">
    <source>
        <dbReference type="SAM" id="MobiDB-lite"/>
    </source>
</evidence>
<organism evidence="2 3">
    <name type="scientific">Botryobasidium botryosum (strain FD-172 SS1)</name>
    <dbReference type="NCBI Taxonomy" id="930990"/>
    <lineage>
        <taxon>Eukaryota</taxon>
        <taxon>Fungi</taxon>
        <taxon>Dikarya</taxon>
        <taxon>Basidiomycota</taxon>
        <taxon>Agaricomycotina</taxon>
        <taxon>Agaricomycetes</taxon>
        <taxon>Cantharellales</taxon>
        <taxon>Botryobasidiaceae</taxon>
        <taxon>Botryobasidium</taxon>
    </lineage>
</organism>
<dbReference type="HOGENOM" id="CLU_119633_0_0_1"/>
<protein>
    <recommendedName>
        <fullName evidence="4">Protein kinase domain-containing protein</fullName>
    </recommendedName>
</protein>
<dbReference type="InParanoid" id="A0A067M3H2"/>
<feature type="compositionally biased region" description="Low complexity" evidence="1">
    <location>
        <begin position="69"/>
        <end position="87"/>
    </location>
</feature>
<accession>A0A067M3H2</accession>
<proteinExistence type="predicted"/>
<dbReference type="Proteomes" id="UP000027195">
    <property type="component" value="Unassembled WGS sequence"/>
</dbReference>
<dbReference type="STRING" id="930990.A0A067M3H2"/>
<keyword evidence="3" id="KW-1185">Reference proteome</keyword>
<dbReference type="AlphaFoldDB" id="A0A067M3H2"/>
<reference evidence="3" key="1">
    <citation type="journal article" date="2014" name="Proc. Natl. Acad. Sci. U.S.A.">
        <title>Extensive sampling of basidiomycete genomes demonstrates inadequacy of the white-rot/brown-rot paradigm for wood decay fungi.</title>
        <authorList>
            <person name="Riley R."/>
            <person name="Salamov A.A."/>
            <person name="Brown D.W."/>
            <person name="Nagy L.G."/>
            <person name="Floudas D."/>
            <person name="Held B.W."/>
            <person name="Levasseur A."/>
            <person name="Lombard V."/>
            <person name="Morin E."/>
            <person name="Otillar R."/>
            <person name="Lindquist E.A."/>
            <person name="Sun H."/>
            <person name="LaButti K.M."/>
            <person name="Schmutz J."/>
            <person name="Jabbour D."/>
            <person name="Luo H."/>
            <person name="Baker S.E."/>
            <person name="Pisabarro A.G."/>
            <person name="Walton J.D."/>
            <person name="Blanchette R.A."/>
            <person name="Henrissat B."/>
            <person name="Martin F."/>
            <person name="Cullen D."/>
            <person name="Hibbett D.S."/>
            <person name="Grigoriev I.V."/>
        </authorList>
    </citation>
    <scope>NUCLEOTIDE SEQUENCE [LARGE SCALE GENOMIC DNA]</scope>
    <source>
        <strain evidence="3">FD-172 SS1</strain>
    </source>
</reference>
<dbReference type="EMBL" id="KL198069">
    <property type="protein sequence ID" value="KDQ10303.1"/>
    <property type="molecule type" value="Genomic_DNA"/>
</dbReference>
<dbReference type="OrthoDB" id="5327923at2759"/>
<name>A0A067M3H2_BOTB1</name>
<feature type="region of interest" description="Disordered" evidence="1">
    <location>
        <begin position="59"/>
        <end position="93"/>
    </location>
</feature>
<sequence>IHADAHFHNEARIYSLFPEHLSQEWAGFGQIPPLHLRVPFRPVVPKFFGLYAPESEIAQLDPPSRAEPSSVSGSDSGSKSGSESGPGDRPTLIMLMEDCGTPIEQGSLKINWSHLLRLHIAGFAQGSFHERNILVQPGPLCLPPDKRTMESPSFRIIDFGRGRARRDYADEDGFFQQKHQDQVSAVASLGIDSSDLASSMRIGGSEGIIPDEMECPPVD</sequence>